<accession>A0ABX9JRJ3</accession>
<dbReference type="InterPro" id="IPR018958">
    <property type="entry name" value="Knr4/Smi1-like_dom"/>
</dbReference>
<dbReference type="Proteomes" id="UP000256345">
    <property type="component" value="Unassembled WGS sequence"/>
</dbReference>
<evidence type="ECO:0000313" key="2">
    <source>
        <dbReference type="EMBL" id="REG25151.1"/>
    </source>
</evidence>
<proteinExistence type="predicted"/>
<dbReference type="RefSeq" id="WP_047857201.1">
    <property type="nucleotide sequence ID" value="NZ_CP011509.1"/>
</dbReference>
<keyword evidence="3" id="KW-1185">Reference proteome</keyword>
<evidence type="ECO:0000259" key="1">
    <source>
        <dbReference type="SMART" id="SM00860"/>
    </source>
</evidence>
<protein>
    <submittedName>
        <fullName evidence="2">SMI1/KNR4 family protein SUKH-1</fullName>
    </submittedName>
</protein>
<gene>
    <name evidence="2" type="ORF">ATI61_113215</name>
</gene>
<comment type="caution">
    <text evidence="2">The sequence shown here is derived from an EMBL/GenBank/DDBJ whole genome shotgun (WGS) entry which is preliminary data.</text>
</comment>
<sequence>MMDIRWENYVWKEPRPVASAEVERLEAMWQVSLPGEFKRVVAAHQGMAPEPCLFKVGRGANVFSVLLTVTRDADRASYSILDSYNLIRSHVPSGIYPFGKTPGGEYLCFDYRDSAQQPRIVLVTVEMSVLPVANSFQELLEGLHDD</sequence>
<dbReference type="EMBL" id="QUMU01000013">
    <property type="protein sequence ID" value="REG25151.1"/>
    <property type="molecule type" value="Genomic_DNA"/>
</dbReference>
<reference evidence="2 3" key="1">
    <citation type="submission" date="2018-08" db="EMBL/GenBank/DDBJ databases">
        <title>Genomic Encyclopedia of Archaeal and Bacterial Type Strains, Phase II (KMG-II): from individual species to whole genera.</title>
        <authorList>
            <person name="Goeker M."/>
        </authorList>
    </citation>
    <scope>NUCLEOTIDE SEQUENCE [LARGE SCALE GENOMIC DNA]</scope>
    <source>
        <strain evidence="2 3">DSM 2261</strain>
    </source>
</reference>
<feature type="domain" description="Knr4/Smi1-like" evidence="1">
    <location>
        <begin position="16"/>
        <end position="142"/>
    </location>
</feature>
<organism evidence="2 3">
    <name type="scientific">Archangium gephyra</name>
    <dbReference type="NCBI Taxonomy" id="48"/>
    <lineage>
        <taxon>Bacteria</taxon>
        <taxon>Pseudomonadati</taxon>
        <taxon>Myxococcota</taxon>
        <taxon>Myxococcia</taxon>
        <taxon>Myxococcales</taxon>
        <taxon>Cystobacterineae</taxon>
        <taxon>Archangiaceae</taxon>
        <taxon>Archangium</taxon>
    </lineage>
</organism>
<evidence type="ECO:0000313" key="3">
    <source>
        <dbReference type="Proteomes" id="UP000256345"/>
    </source>
</evidence>
<dbReference type="SMART" id="SM00860">
    <property type="entry name" value="SMI1_KNR4"/>
    <property type="match status" value="1"/>
</dbReference>
<dbReference type="Gene3D" id="3.40.1580.10">
    <property type="entry name" value="SMI1/KNR4-like"/>
    <property type="match status" value="1"/>
</dbReference>
<name>A0ABX9JRJ3_9BACT</name>
<dbReference type="Pfam" id="PF09346">
    <property type="entry name" value="SMI1_KNR4"/>
    <property type="match status" value="1"/>
</dbReference>
<dbReference type="SUPFAM" id="SSF160631">
    <property type="entry name" value="SMI1/KNR4-like"/>
    <property type="match status" value="1"/>
</dbReference>
<dbReference type="InterPro" id="IPR037883">
    <property type="entry name" value="Knr4/Smi1-like_sf"/>
</dbReference>